<dbReference type="PANTHER" id="PTHR33048:SF146">
    <property type="entry name" value="INTEGRAL MEMBRANE PROTEIN"/>
    <property type="match status" value="1"/>
</dbReference>
<dbReference type="InterPro" id="IPR052337">
    <property type="entry name" value="SAT4-like"/>
</dbReference>
<feature type="transmembrane region" description="Helical" evidence="6">
    <location>
        <begin position="81"/>
        <end position="101"/>
    </location>
</feature>
<name>A0A6A6SF88_9PLEO</name>
<evidence type="ECO:0000313" key="9">
    <source>
        <dbReference type="Proteomes" id="UP000799753"/>
    </source>
</evidence>
<feature type="transmembrane region" description="Helical" evidence="6">
    <location>
        <begin position="171"/>
        <end position="190"/>
    </location>
</feature>
<dbReference type="Pfam" id="PF20684">
    <property type="entry name" value="Fung_rhodopsin"/>
    <property type="match status" value="1"/>
</dbReference>
<dbReference type="InterPro" id="IPR049326">
    <property type="entry name" value="Rhodopsin_dom_fungi"/>
</dbReference>
<protein>
    <recommendedName>
        <fullName evidence="7">Rhodopsin domain-containing protein</fullName>
    </recommendedName>
</protein>
<proteinExistence type="inferred from homology"/>
<dbReference type="Proteomes" id="UP000799753">
    <property type="component" value="Unassembled WGS sequence"/>
</dbReference>
<evidence type="ECO:0000259" key="7">
    <source>
        <dbReference type="Pfam" id="PF20684"/>
    </source>
</evidence>
<feature type="transmembrane region" description="Helical" evidence="6">
    <location>
        <begin position="6"/>
        <end position="31"/>
    </location>
</feature>
<dbReference type="OrthoDB" id="4682787at2759"/>
<comment type="similarity">
    <text evidence="5">Belongs to the SAT4 family.</text>
</comment>
<evidence type="ECO:0000256" key="4">
    <source>
        <dbReference type="ARBA" id="ARBA00023136"/>
    </source>
</evidence>
<gene>
    <name evidence="8" type="ORF">P280DRAFT_503121</name>
</gene>
<keyword evidence="3 6" id="KW-1133">Transmembrane helix</keyword>
<keyword evidence="2 6" id="KW-0812">Transmembrane</keyword>
<evidence type="ECO:0000256" key="5">
    <source>
        <dbReference type="ARBA" id="ARBA00038359"/>
    </source>
</evidence>
<feature type="transmembrane region" description="Helical" evidence="6">
    <location>
        <begin position="122"/>
        <end position="151"/>
    </location>
</feature>
<feature type="domain" description="Rhodopsin" evidence="7">
    <location>
        <begin position="27"/>
        <end position="267"/>
    </location>
</feature>
<dbReference type="AlphaFoldDB" id="A0A6A6SF88"/>
<dbReference type="GO" id="GO:0016020">
    <property type="term" value="C:membrane"/>
    <property type="evidence" value="ECO:0007669"/>
    <property type="project" value="UniProtKB-SubCell"/>
</dbReference>
<evidence type="ECO:0000256" key="1">
    <source>
        <dbReference type="ARBA" id="ARBA00004141"/>
    </source>
</evidence>
<comment type="subcellular location">
    <subcellularLocation>
        <location evidence="1">Membrane</location>
        <topology evidence="1">Multi-pass membrane protein</topology>
    </subcellularLocation>
</comment>
<evidence type="ECO:0000256" key="2">
    <source>
        <dbReference type="ARBA" id="ARBA00022692"/>
    </source>
</evidence>
<evidence type="ECO:0000256" key="6">
    <source>
        <dbReference type="SAM" id="Phobius"/>
    </source>
</evidence>
<feature type="transmembrane region" description="Helical" evidence="6">
    <location>
        <begin position="202"/>
        <end position="224"/>
    </location>
</feature>
<accession>A0A6A6SF88</accession>
<dbReference type="PANTHER" id="PTHR33048">
    <property type="entry name" value="PTH11-LIKE INTEGRAL MEMBRANE PROTEIN (AFU_ORTHOLOGUE AFUA_5G11245)"/>
    <property type="match status" value="1"/>
</dbReference>
<feature type="transmembrane region" description="Helical" evidence="6">
    <location>
        <begin position="43"/>
        <end position="61"/>
    </location>
</feature>
<organism evidence="8 9">
    <name type="scientific">Massarina eburnea CBS 473.64</name>
    <dbReference type="NCBI Taxonomy" id="1395130"/>
    <lineage>
        <taxon>Eukaryota</taxon>
        <taxon>Fungi</taxon>
        <taxon>Dikarya</taxon>
        <taxon>Ascomycota</taxon>
        <taxon>Pezizomycotina</taxon>
        <taxon>Dothideomycetes</taxon>
        <taxon>Pleosporomycetidae</taxon>
        <taxon>Pleosporales</taxon>
        <taxon>Massarineae</taxon>
        <taxon>Massarinaceae</taxon>
        <taxon>Massarina</taxon>
    </lineage>
</organism>
<evidence type="ECO:0000256" key="3">
    <source>
        <dbReference type="ARBA" id="ARBA00022989"/>
    </source>
</evidence>
<sequence length="315" mass="34988">MANEAYNTIIIAVVTIFIALTTGTTALRLWTRVIALKKAGWEELLMLAATLLLVTNCGAGAGSLKLGLLRHTADIPRKDLIALGNMINIIIFVYIPAIAFTKLSILLQMTRIFIPIPRTKSWWAMMSFITVNMLYYFSDFIATFVACFPRSKNMAHEVPGMCTIWTQHSTFTGVFNVISDFTLLIIPMFWISRLHLTTGKKVVACAVFTVGVLACLSSTTRLVFSIKYTVDTSVDEMESNVKLALCRASEVTAGIICGNLPSFPAFIRHVKGERKTSGMIEVDSPRIEDLQHVYPSHPEKLPEMVFLAEARSEVV</sequence>
<keyword evidence="4 6" id="KW-0472">Membrane</keyword>
<keyword evidence="9" id="KW-1185">Reference proteome</keyword>
<evidence type="ECO:0000313" key="8">
    <source>
        <dbReference type="EMBL" id="KAF2646565.1"/>
    </source>
</evidence>
<dbReference type="EMBL" id="MU006776">
    <property type="protein sequence ID" value="KAF2646565.1"/>
    <property type="molecule type" value="Genomic_DNA"/>
</dbReference>
<reference evidence="8" key="1">
    <citation type="journal article" date="2020" name="Stud. Mycol.">
        <title>101 Dothideomycetes genomes: a test case for predicting lifestyles and emergence of pathogens.</title>
        <authorList>
            <person name="Haridas S."/>
            <person name="Albert R."/>
            <person name="Binder M."/>
            <person name="Bloem J."/>
            <person name="Labutti K."/>
            <person name="Salamov A."/>
            <person name="Andreopoulos B."/>
            <person name="Baker S."/>
            <person name="Barry K."/>
            <person name="Bills G."/>
            <person name="Bluhm B."/>
            <person name="Cannon C."/>
            <person name="Castanera R."/>
            <person name="Culley D."/>
            <person name="Daum C."/>
            <person name="Ezra D."/>
            <person name="Gonzalez J."/>
            <person name="Henrissat B."/>
            <person name="Kuo A."/>
            <person name="Liang C."/>
            <person name="Lipzen A."/>
            <person name="Lutzoni F."/>
            <person name="Magnuson J."/>
            <person name="Mondo S."/>
            <person name="Nolan M."/>
            <person name="Ohm R."/>
            <person name="Pangilinan J."/>
            <person name="Park H.-J."/>
            <person name="Ramirez L."/>
            <person name="Alfaro M."/>
            <person name="Sun H."/>
            <person name="Tritt A."/>
            <person name="Yoshinaga Y."/>
            <person name="Zwiers L.-H."/>
            <person name="Turgeon B."/>
            <person name="Goodwin S."/>
            <person name="Spatafora J."/>
            <person name="Crous P."/>
            <person name="Grigoriev I."/>
        </authorList>
    </citation>
    <scope>NUCLEOTIDE SEQUENCE</scope>
    <source>
        <strain evidence="8">CBS 473.64</strain>
    </source>
</reference>